<dbReference type="PANTHER" id="PTHR37299">
    <property type="entry name" value="TRANSCRIPTIONAL REGULATOR-RELATED"/>
    <property type="match status" value="1"/>
</dbReference>
<dbReference type="Pfam" id="PF04397">
    <property type="entry name" value="LytTR"/>
    <property type="match status" value="1"/>
</dbReference>
<proteinExistence type="predicted"/>
<evidence type="ECO:0000313" key="2">
    <source>
        <dbReference type="EMBL" id="TQE88390.1"/>
    </source>
</evidence>
<protein>
    <submittedName>
        <fullName evidence="2">LytTR family transcriptional regulator</fullName>
    </submittedName>
</protein>
<dbReference type="Gene3D" id="2.40.50.1020">
    <property type="entry name" value="LytTr DNA-binding domain"/>
    <property type="match status" value="1"/>
</dbReference>
<keyword evidence="3" id="KW-1185">Reference proteome</keyword>
<organism evidence="2 3">
    <name type="scientific">Ureibacillus terrenus</name>
    <dbReference type="NCBI Taxonomy" id="118246"/>
    <lineage>
        <taxon>Bacteria</taxon>
        <taxon>Bacillati</taxon>
        <taxon>Bacillota</taxon>
        <taxon>Bacilli</taxon>
        <taxon>Bacillales</taxon>
        <taxon>Caryophanaceae</taxon>
        <taxon>Ureibacillus</taxon>
    </lineage>
</organism>
<dbReference type="OrthoDB" id="9802383at2"/>
<name>A0A540UV72_9BACL</name>
<dbReference type="InterPro" id="IPR007492">
    <property type="entry name" value="LytTR_DNA-bd_dom"/>
</dbReference>
<dbReference type="GO" id="GO:0003677">
    <property type="term" value="F:DNA binding"/>
    <property type="evidence" value="ECO:0007669"/>
    <property type="project" value="InterPro"/>
</dbReference>
<evidence type="ECO:0000259" key="1">
    <source>
        <dbReference type="SMART" id="SM00850"/>
    </source>
</evidence>
<dbReference type="RefSeq" id="WP_141603344.1">
    <property type="nucleotide sequence ID" value="NZ_JARMSB010000022.1"/>
</dbReference>
<dbReference type="SMART" id="SM00850">
    <property type="entry name" value="LytTR"/>
    <property type="match status" value="1"/>
</dbReference>
<feature type="domain" description="HTH LytTR-type" evidence="1">
    <location>
        <begin position="17"/>
        <end position="114"/>
    </location>
</feature>
<reference evidence="2 3" key="1">
    <citation type="submission" date="2019-06" db="EMBL/GenBank/DDBJ databases">
        <title>Genome sequence of Ureibacillus terrenus.</title>
        <authorList>
            <person name="Maclea K.S."/>
            <person name="Simoes M."/>
        </authorList>
    </citation>
    <scope>NUCLEOTIDE SEQUENCE [LARGE SCALE GENOMIC DNA]</scope>
    <source>
        <strain evidence="2 3">ATCC BAA-384</strain>
    </source>
</reference>
<evidence type="ECO:0000313" key="3">
    <source>
        <dbReference type="Proteomes" id="UP000315753"/>
    </source>
</evidence>
<comment type="caution">
    <text evidence="2">The sequence shown here is derived from an EMBL/GenBank/DDBJ whole genome shotgun (WGS) entry which is preliminary data.</text>
</comment>
<accession>A0A540UV72</accession>
<gene>
    <name evidence="2" type="ORF">FKZ59_13875</name>
</gene>
<sequence length="116" mass="13206">MEVAIVHSSKPAATKRGQTLFIPLVEILFIERINQCSCIISQHDSIPVRTTLKFFGSSLPDNFVRAHRSFIINKNLVKGLNRRDYNNFIVKFKETKAEALVSKGQLENLFTLNSIE</sequence>
<dbReference type="InterPro" id="IPR046947">
    <property type="entry name" value="LytR-like"/>
</dbReference>
<dbReference type="GO" id="GO:0000156">
    <property type="term" value="F:phosphorelay response regulator activity"/>
    <property type="evidence" value="ECO:0007669"/>
    <property type="project" value="InterPro"/>
</dbReference>
<dbReference type="Proteomes" id="UP000315753">
    <property type="component" value="Unassembled WGS sequence"/>
</dbReference>
<dbReference type="PANTHER" id="PTHR37299:SF1">
    <property type="entry name" value="STAGE 0 SPORULATION PROTEIN A HOMOLOG"/>
    <property type="match status" value="1"/>
</dbReference>
<dbReference type="EMBL" id="VIGD01000034">
    <property type="protein sequence ID" value="TQE88390.1"/>
    <property type="molecule type" value="Genomic_DNA"/>
</dbReference>
<dbReference type="AlphaFoldDB" id="A0A540UV72"/>